<dbReference type="GeneID" id="93877094"/>
<dbReference type="STRING" id="56458.SB85_12130"/>
<keyword evidence="2" id="KW-0436">Ligase</keyword>
<dbReference type="CDD" id="cd01741">
    <property type="entry name" value="GATase1_1"/>
    <property type="match status" value="1"/>
</dbReference>
<dbReference type="InterPro" id="IPR017926">
    <property type="entry name" value="GATASE"/>
</dbReference>
<organism evidence="2 3">
    <name type="scientific">Xanthomonas sacchari</name>
    <dbReference type="NCBI Taxonomy" id="56458"/>
    <lineage>
        <taxon>Bacteria</taxon>
        <taxon>Pseudomonadati</taxon>
        <taxon>Pseudomonadota</taxon>
        <taxon>Gammaproteobacteria</taxon>
        <taxon>Lysobacterales</taxon>
        <taxon>Lysobacteraceae</taxon>
        <taxon>Xanthomonas</taxon>
    </lineage>
</organism>
<evidence type="ECO:0000259" key="1">
    <source>
        <dbReference type="Pfam" id="PF00117"/>
    </source>
</evidence>
<dbReference type="EC" id="6.3.5.2" evidence="2"/>
<gene>
    <name evidence="2" type="ORF">XsacCFBP4641_06165</name>
</gene>
<dbReference type="AlphaFoldDB" id="A0A2P5Z6T8"/>
<feature type="domain" description="Glutamine amidotransferase" evidence="1">
    <location>
        <begin position="60"/>
        <end position="200"/>
    </location>
</feature>
<dbReference type="GO" id="GO:0003922">
    <property type="term" value="F:GMP synthase (glutamine-hydrolyzing) activity"/>
    <property type="evidence" value="ECO:0007669"/>
    <property type="project" value="UniProtKB-EC"/>
</dbReference>
<protein>
    <submittedName>
        <fullName evidence="2">GMP synthase</fullName>
        <ecNumber evidence="2">6.3.5.2</ecNumber>
    </submittedName>
</protein>
<dbReference type="RefSeq" id="WP_040900920.1">
    <property type="nucleotide sequence ID" value="NZ_CP132343.1"/>
</dbReference>
<evidence type="ECO:0000313" key="2">
    <source>
        <dbReference type="EMBL" id="PPU83951.1"/>
    </source>
</evidence>
<dbReference type="EMBL" id="MDEK01000004">
    <property type="protein sequence ID" value="PPU83951.1"/>
    <property type="molecule type" value="Genomic_DNA"/>
</dbReference>
<dbReference type="PANTHER" id="PTHR42695">
    <property type="entry name" value="GLUTAMINE AMIDOTRANSFERASE YLR126C-RELATED"/>
    <property type="match status" value="1"/>
</dbReference>
<name>A0A2P5Z6T8_9XANT</name>
<comment type="caution">
    <text evidence="2">The sequence shown here is derived from an EMBL/GenBank/DDBJ whole genome shotgun (WGS) entry which is preliminary data.</text>
</comment>
<dbReference type="Proteomes" id="UP000247346">
    <property type="component" value="Unassembled WGS sequence"/>
</dbReference>
<proteinExistence type="predicted"/>
<dbReference type="Gene3D" id="3.40.50.880">
    <property type="match status" value="1"/>
</dbReference>
<dbReference type="SUPFAM" id="SSF52317">
    <property type="entry name" value="Class I glutamine amidotransferase-like"/>
    <property type="match status" value="1"/>
</dbReference>
<dbReference type="GO" id="GO:0005829">
    <property type="term" value="C:cytosol"/>
    <property type="evidence" value="ECO:0007669"/>
    <property type="project" value="TreeGrafter"/>
</dbReference>
<dbReference type="Pfam" id="PF00117">
    <property type="entry name" value="GATase"/>
    <property type="match status" value="1"/>
</dbReference>
<dbReference type="InterPro" id="IPR029062">
    <property type="entry name" value="Class_I_gatase-like"/>
</dbReference>
<dbReference type="OrthoDB" id="9813383at2"/>
<dbReference type="PROSITE" id="PS51273">
    <property type="entry name" value="GATASE_TYPE_1"/>
    <property type="match status" value="1"/>
</dbReference>
<sequence length="256" mass="27704">MPFASPVRRRAAPFLILETGEPVATMRRYGRFPHWIRVAAGLAEHDTVVANVAAGEALPARDDFAGVIVTGSAAFVTDRADWSERSADWLRAAAEDGTPLLGICYGHQLLAHALGGEVAYNPAGRESGTVHIELHPPAAEDPLFAGLPARFPAHATHLQTVLRAPAGATVLARSAQDQCHAFRWGEATWGVQFHPEFATHHMRGYVQARADCLRSAGRCARTIAREVSAAPLARKLLRRFVQHARGQHSSGQAKPR</sequence>
<dbReference type="PANTHER" id="PTHR42695:SF5">
    <property type="entry name" value="GLUTAMINE AMIDOTRANSFERASE YLR126C-RELATED"/>
    <property type="match status" value="1"/>
</dbReference>
<evidence type="ECO:0000313" key="3">
    <source>
        <dbReference type="Proteomes" id="UP000247346"/>
    </source>
</evidence>
<dbReference type="InterPro" id="IPR044992">
    <property type="entry name" value="ChyE-like"/>
</dbReference>
<accession>A0A2P5Z6T8</accession>
<reference evidence="2 3" key="1">
    <citation type="submission" date="2016-08" db="EMBL/GenBank/DDBJ databases">
        <authorList>
            <person name="Seilhamer J.J."/>
        </authorList>
    </citation>
    <scope>NUCLEOTIDE SEQUENCE [LARGE SCALE GENOMIC DNA]</scope>
    <source>
        <strain evidence="2 3">CFBP4641</strain>
    </source>
</reference>
<dbReference type="NCBIfam" id="NF006562">
    <property type="entry name" value="PRK09065.1"/>
    <property type="match status" value="1"/>
</dbReference>